<evidence type="ECO:0000313" key="2">
    <source>
        <dbReference type="Proteomes" id="UP001363151"/>
    </source>
</evidence>
<feature type="non-terminal residue" evidence="1">
    <location>
        <position position="1"/>
    </location>
</feature>
<organism evidence="1 2">
    <name type="scientific">Aureococcus anophagefferens</name>
    <name type="common">Harmful bloom alga</name>
    <dbReference type="NCBI Taxonomy" id="44056"/>
    <lineage>
        <taxon>Eukaryota</taxon>
        <taxon>Sar</taxon>
        <taxon>Stramenopiles</taxon>
        <taxon>Ochrophyta</taxon>
        <taxon>Pelagophyceae</taxon>
        <taxon>Pelagomonadales</taxon>
        <taxon>Pelagomonadaceae</taxon>
        <taxon>Aureococcus</taxon>
    </lineage>
</organism>
<dbReference type="Proteomes" id="UP001363151">
    <property type="component" value="Unassembled WGS sequence"/>
</dbReference>
<comment type="caution">
    <text evidence="1">The sequence shown here is derived from an EMBL/GenBank/DDBJ whole genome shotgun (WGS) entry which is preliminary data.</text>
</comment>
<dbReference type="EMBL" id="JBBJCI010000028">
    <property type="protein sequence ID" value="KAK7254438.1"/>
    <property type="molecule type" value="Genomic_DNA"/>
</dbReference>
<name>A0ABR1GF58_AURAN</name>
<sequence>ILVLDGAAPAEKLRLKIAIPATWASKPAAKLKQTLAKHATAKRPGAPVDANALVMVRDSGDKLRGDAPMDLLENGETITFRRKAAAAAAS</sequence>
<evidence type="ECO:0000313" key="1">
    <source>
        <dbReference type="EMBL" id="KAK7254438.1"/>
    </source>
</evidence>
<gene>
    <name evidence="1" type="ORF">SO694_0040500</name>
</gene>
<proteinExistence type="predicted"/>
<accession>A0ABR1GF58</accession>
<reference evidence="1 2" key="1">
    <citation type="submission" date="2024-03" db="EMBL/GenBank/DDBJ databases">
        <title>Aureococcus anophagefferens CCMP1851 and Kratosvirus quantuckense: Draft genome of a second virus-susceptible host strain in the model system.</title>
        <authorList>
            <person name="Chase E."/>
            <person name="Truchon A.R."/>
            <person name="Schepens W."/>
            <person name="Wilhelm S.W."/>
        </authorList>
    </citation>
    <scope>NUCLEOTIDE SEQUENCE [LARGE SCALE GENOMIC DNA]</scope>
    <source>
        <strain evidence="1 2">CCMP1851</strain>
    </source>
</reference>
<evidence type="ECO:0008006" key="3">
    <source>
        <dbReference type="Google" id="ProtNLM"/>
    </source>
</evidence>
<keyword evidence="2" id="KW-1185">Reference proteome</keyword>
<protein>
    <recommendedName>
        <fullName evidence="3">Ubiquitin-like domain-containing protein</fullName>
    </recommendedName>
</protein>